<keyword evidence="11" id="KW-1185">Reference proteome</keyword>
<protein>
    <recommendedName>
        <fullName evidence="6">NAD(+) hydrolase ThsA</fullName>
        <ecNumber evidence="4">3.2.2.5</ecNumber>
    </recommendedName>
</protein>
<dbReference type="InterPro" id="IPR041486">
    <property type="entry name" value="ThsA_STALD"/>
</dbReference>
<evidence type="ECO:0000256" key="6">
    <source>
        <dbReference type="ARBA" id="ARBA00035033"/>
    </source>
</evidence>
<evidence type="ECO:0000256" key="4">
    <source>
        <dbReference type="ARBA" id="ARBA00034327"/>
    </source>
</evidence>
<dbReference type="EC" id="3.2.2.5" evidence="4"/>
<evidence type="ECO:0000313" key="10">
    <source>
        <dbReference type="EMBL" id="KAA2283472.1"/>
    </source>
</evidence>
<accession>A0A5B2Z8E3</accession>
<dbReference type="InterPro" id="IPR029035">
    <property type="entry name" value="DHS-like_NAD/FAD-binding_dom"/>
</dbReference>
<dbReference type="PROSITE" id="PS50305">
    <property type="entry name" value="SIRTUIN"/>
    <property type="match status" value="1"/>
</dbReference>
<comment type="caution">
    <text evidence="8">Lacks conserved residue(s) required for the propagation of feature annotation.</text>
</comment>
<dbReference type="Pfam" id="PF18185">
    <property type="entry name" value="STALD"/>
    <property type="match status" value="1"/>
</dbReference>
<evidence type="ECO:0000256" key="7">
    <source>
        <dbReference type="ARBA" id="ARBA00047575"/>
    </source>
</evidence>
<organism evidence="10 11">
    <name type="scientific">Arenimonas fontis</name>
    <dbReference type="NCBI Taxonomy" id="2608255"/>
    <lineage>
        <taxon>Bacteria</taxon>
        <taxon>Pseudomonadati</taxon>
        <taxon>Pseudomonadota</taxon>
        <taxon>Gammaproteobacteria</taxon>
        <taxon>Lysobacterales</taxon>
        <taxon>Lysobacteraceae</taxon>
        <taxon>Arenimonas</taxon>
    </lineage>
</organism>
<comment type="similarity">
    <text evidence="5">Belongs to the soluble Thoeris ThsA family.</text>
</comment>
<dbReference type="GO" id="GO:0051607">
    <property type="term" value="P:defense response to virus"/>
    <property type="evidence" value="ECO:0007669"/>
    <property type="project" value="UniProtKB-KW"/>
</dbReference>
<evidence type="ECO:0000259" key="9">
    <source>
        <dbReference type="PROSITE" id="PS50305"/>
    </source>
</evidence>
<feature type="domain" description="Deacetylase sirtuin-type" evidence="9">
    <location>
        <begin position="1"/>
        <end position="296"/>
    </location>
</feature>
<evidence type="ECO:0000256" key="3">
    <source>
        <dbReference type="ARBA" id="ARBA00023118"/>
    </source>
</evidence>
<dbReference type="SUPFAM" id="SSF52467">
    <property type="entry name" value="DHS-like NAD/FAD-binding domain"/>
    <property type="match status" value="1"/>
</dbReference>
<name>A0A5B2Z8E3_9GAMM</name>
<dbReference type="GO" id="GO:0003953">
    <property type="term" value="F:NAD+ nucleosidase activity"/>
    <property type="evidence" value="ECO:0007669"/>
    <property type="project" value="UniProtKB-EC"/>
</dbReference>
<keyword evidence="1" id="KW-0378">Hydrolase</keyword>
<comment type="caution">
    <text evidence="10">The sequence shown here is derived from an EMBL/GenBank/DDBJ whole genome shotgun (WGS) entry which is preliminary data.</text>
</comment>
<comment type="catalytic activity">
    <reaction evidence="7">
        <text>NAD(+) + H2O = ADP-D-ribose + nicotinamide + H(+)</text>
        <dbReference type="Rhea" id="RHEA:16301"/>
        <dbReference type="ChEBI" id="CHEBI:15377"/>
        <dbReference type="ChEBI" id="CHEBI:15378"/>
        <dbReference type="ChEBI" id="CHEBI:17154"/>
        <dbReference type="ChEBI" id="CHEBI:57540"/>
        <dbReference type="ChEBI" id="CHEBI:57967"/>
        <dbReference type="EC" id="3.2.2.5"/>
    </reaction>
    <physiologicalReaction direction="left-to-right" evidence="7">
        <dbReference type="Rhea" id="RHEA:16302"/>
    </physiologicalReaction>
</comment>
<keyword evidence="3" id="KW-0051">Antiviral defense</keyword>
<gene>
    <name evidence="10" type="ORF">F0415_12225</name>
</gene>
<proteinExistence type="inferred from homology"/>
<evidence type="ECO:0000313" key="11">
    <source>
        <dbReference type="Proteomes" id="UP000322165"/>
    </source>
</evidence>
<dbReference type="Pfam" id="PF13289">
    <property type="entry name" value="SIR2_2"/>
    <property type="match status" value="1"/>
</dbReference>
<dbReference type="InterPro" id="IPR026590">
    <property type="entry name" value="Ssirtuin_cat_dom"/>
</dbReference>
<dbReference type="RefSeq" id="WP_149861505.1">
    <property type="nucleotide sequence ID" value="NZ_VUOD01000016.1"/>
</dbReference>
<dbReference type="AlphaFoldDB" id="A0A5B2Z8E3"/>
<keyword evidence="2" id="KW-0520">NAD</keyword>
<reference evidence="10 11" key="1">
    <citation type="submission" date="2019-09" db="EMBL/GenBank/DDBJ databases">
        <title>Arenimonas chukotkensis sp. nov., a bacterium isolated from Chukotka hot spring, Arctic region, Russia.</title>
        <authorList>
            <person name="Zayulina K.S."/>
            <person name="Prokofeva M.I."/>
            <person name="Elcheninov A.G."/>
            <person name="Novikov A."/>
            <person name="Kochetkova T.V."/>
            <person name="Kublanov I.V."/>
        </authorList>
    </citation>
    <scope>NUCLEOTIDE SEQUENCE [LARGE SCALE GENOMIC DNA]</scope>
    <source>
        <strain evidence="10 11">3729k</strain>
    </source>
</reference>
<evidence type="ECO:0000256" key="2">
    <source>
        <dbReference type="ARBA" id="ARBA00023027"/>
    </source>
</evidence>
<dbReference type="EMBL" id="VUOD01000016">
    <property type="protein sequence ID" value="KAA2283472.1"/>
    <property type="molecule type" value="Genomic_DNA"/>
</dbReference>
<evidence type="ECO:0000256" key="8">
    <source>
        <dbReference type="PROSITE-ProRule" id="PRU00236"/>
    </source>
</evidence>
<evidence type="ECO:0000256" key="5">
    <source>
        <dbReference type="ARBA" id="ARBA00035014"/>
    </source>
</evidence>
<dbReference type="CDD" id="cd01406">
    <property type="entry name" value="SIR2-like"/>
    <property type="match status" value="1"/>
</dbReference>
<sequence>MSRDVDLFVRDFVKELREDNAAVFAGAGFSAPAGFVNWRDLLRPIADELQLDIEREHDLVAIAQYHSNENGGNRQRLNQLLIDQLTVGAGPTENHRILARLPVSTYWTTNYDQLIEQALREAGKIPDVKYTNEHLAVTRPRRDAVVYKMHGDVDHPNDAVLLKDDYENYHLRRGPYLNALSGDLVSKTFLFVGFSFTDPNLDYVLSRIRTTFREHQRRHFCIFKRRTKQPNETDADFEHAQIKQRLAISDLKRFNIKTLLIDDFAEITDILSKIERTYRTRTILVSGSAAEYGEWEAAASETFLRDLSGALVQQGYRLVTGMGHGVGDAVITGAIGEVYAHRKGHTEDSLVMRPFPRANPDPAERARLWEAYRQELASEAGICLVLFGNKTEGESTVLADGVRREVEIAREKGLTVVPIGATGYVAGEVWGEMRQSLEKYFANVTPELADKFEKLGIKVINPSELISRTLDFINLITKES</sequence>
<reference evidence="10 11" key="2">
    <citation type="submission" date="2019-09" db="EMBL/GenBank/DDBJ databases">
        <authorList>
            <person name="Mazur A."/>
        </authorList>
    </citation>
    <scope>NUCLEOTIDE SEQUENCE [LARGE SCALE GENOMIC DNA]</scope>
    <source>
        <strain evidence="10 11">3729k</strain>
    </source>
</reference>
<dbReference type="Proteomes" id="UP000322165">
    <property type="component" value="Unassembled WGS sequence"/>
</dbReference>
<evidence type="ECO:0000256" key="1">
    <source>
        <dbReference type="ARBA" id="ARBA00022801"/>
    </source>
</evidence>